<proteinExistence type="inferred from homology"/>
<comment type="similarity">
    <text evidence="1">Belongs to the GDA1/CD39 NTPase family.</text>
</comment>
<keyword evidence="7" id="KW-1185">Reference proteome</keyword>
<dbReference type="GO" id="GO:0004382">
    <property type="term" value="F:GDP phosphatase activity"/>
    <property type="evidence" value="ECO:0007669"/>
    <property type="project" value="TreeGrafter"/>
</dbReference>
<dbReference type="GeneID" id="11531701"/>
<keyword evidence="5" id="KW-0812">Transmembrane</keyword>
<dbReference type="OMA" id="HESIGFM"/>
<name>G8BZV5_TETPH</name>
<dbReference type="GO" id="GO:0046036">
    <property type="term" value="P:CTP metabolic process"/>
    <property type="evidence" value="ECO:0007669"/>
    <property type="project" value="TreeGrafter"/>
</dbReference>
<keyword evidence="4" id="KW-0547">Nucleotide-binding</keyword>
<dbReference type="GO" id="GO:0005524">
    <property type="term" value="F:ATP binding"/>
    <property type="evidence" value="ECO:0007669"/>
    <property type="project" value="UniProtKB-KW"/>
</dbReference>
<keyword evidence="4" id="KW-0067">ATP-binding</keyword>
<dbReference type="GO" id="GO:0045134">
    <property type="term" value="F:UDP phosphatase activity"/>
    <property type="evidence" value="ECO:0007669"/>
    <property type="project" value="TreeGrafter"/>
</dbReference>
<evidence type="ECO:0000256" key="2">
    <source>
        <dbReference type="ARBA" id="ARBA00022801"/>
    </source>
</evidence>
<dbReference type="KEGG" id="tpf:TPHA_0L00770"/>
<feature type="transmembrane region" description="Helical" evidence="5">
    <location>
        <begin position="494"/>
        <end position="513"/>
    </location>
</feature>
<feature type="binding site" evidence="4">
    <location>
        <begin position="181"/>
        <end position="185"/>
    </location>
    <ligand>
        <name>ATP</name>
        <dbReference type="ChEBI" id="CHEBI:30616"/>
    </ligand>
</feature>
<reference evidence="6 7" key="1">
    <citation type="journal article" date="2011" name="Proc. Natl. Acad. Sci. U.S.A.">
        <title>Evolutionary erosion of yeast sex chromosomes by mating-type switching accidents.</title>
        <authorList>
            <person name="Gordon J.L."/>
            <person name="Armisen D."/>
            <person name="Proux-Wera E."/>
            <person name="Oheigeartaigh S.S."/>
            <person name="Byrne K.P."/>
            <person name="Wolfe K.H."/>
        </authorList>
    </citation>
    <scope>NUCLEOTIDE SEQUENCE [LARGE SCALE GENOMIC DNA]</scope>
    <source>
        <strain evidence="7">ATCC 24235 / CBS 4417 / NBRC 1672 / NRRL Y-8282 / UCD 70-5</strain>
    </source>
</reference>
<sequence length="660" mass="74437">MLTDGLLNENYGIVIDAGSSGSRIHVYKWNNSKPDSEDARNSVPQIHQEADWTSKTTPGLSSYEKKPHKAFKKHIKPLLDYAEKIVPKNKIKETPVFIQATAGMRLLPEKRQQQILSDLCDGFKHSSNFLMKNCEAQIQIIDGETEGLYGWLSLNYLKGMFNNYDAKSDTHFTFGFMDMGGASTQIAFSPSDKEQVKKHKEDIPTIYLRTLNGEIQKWDVFVSSWLGFGANQARKRYFAQLVNSLPENVNDYDDDNYATRKISDPCMPKGCESKFELYDKKFTAVGTGHSEQCEKLIYPLLLKQLPCIDEPCLFNGVHAPQIDFLNDKFVGVSEYWYTANDVFKLGGEYNFQDFSSGVKEFCNSNWSDIKKKGDEGYYNSIPDSYLAASCFKANWVLNVLHEGFGLPFEKPADASQSMVDHPTFQSAEKIDSHEISWTLGRILLYASGSILAGSKDAIVGIQPSKLSAQHFGKKFIPGSLEDFSNQIESSIGAIFNKLVVVLLVIFIVCFMLLKLKIINKSDLPPFINSIHETVQMKINSYYHYNRMVDSLSNLEEGISMEASNYVTKPTRDIDLKLRSKSMQGLDEISAKHGMDFGLKVRSKTHVGAPFNKSRNDTSPTSQGKLKTAFSLADFSKYKLEKITIRICHFCLLKSSLSNIM</sequence>
<evidence type="ECO:0000256" key="3">
    <source>
        <dbReference type="PIRSR" id="PIRSR600407-1"/>
    </source>
</evidence>
<dbReference type="PANTHER" id="PTHR11782">
    <property type="entry name" value="ADENOSINE/GUANOSINE DIPHOSPHATASE"/>
    <property type="match status" value="1"/>
</dbReference>
<accession>G8BZV5</accession>
<feature type="active site" description="Proton acceptor" evidence="3">
    <location>
        <position position="146"/>
    </location>
</feature>
<dbReference type="OrthoDB" id="6372431at2759"/>
<protein>
    <recommendedName>
        <fullName evidence="8">Golgi apyrase</fullName>
    </recommendedName>
</protein>
<dbReference type="Pfam" id="PF01150">
    <property type="entry name" value="GDA1_CD39"/>
    <property type="match status" value="1"/>
</dbReference>
<dbReference type="GO" id="GO:0017111">
    <property type="term" value="F:ribonucleoside triphosphate phosphatase activity"/>
    <property type="evidence" value="ECO:0007669"/>
    <property type="project" value="EnsemblFungi"/>
</dbReference>
<dbReference type="HOGENOM" id="CLU_010246_3_3_1"/>
<evidence type="ECO:0000313" key="6">
    <source>
        <dbReference type="EMBL" id="CCE65433.1"/>
    </source>
</evidence>
<dbReference type="Gene3D" id="3.30.420.150">
    <property type="entry name" value="Exopolyphosphatase. Domain 2"/>
    <property type="match status" value="1"/>
</dbReference>
<evidence type="ECO:0000256" key="5">
    <source>
        <dbReference type="SAM" id="Phobius"/>
    </source>
</evidence>
<keyword evidence="2" id="KW-0378">Hydrolase</keyword>
<organism evidence="6 7">
    <name type="scientific">Tetrapisispora phaffii (strain ATCC 24235 / CBS 4417 / NBRC 1672 / NRRL Y-8282 / UCD 70-5)</name>
    <name type="common">Yeast</name>
    <name type="synonym">Fabospora phaffii</name>
    <dbReference type="NCBI Taxonomy" id="1071381"/>
    <lineage>
        <taxon>Eukaryota</taxon>
        <taxon>Fungi</taxon>
        <taxon>Dikarya</taxon>
        <taxon>Ascomycota</taxon>
        <taxon>Saccharomycotina</taxon>
        <taxon>Saccharomycetes</taxon>
        <taxon>Saccharomycetales</taxon>
        <taxon>Saccharomycetaceae</taxon>
        <taxon>Tetrapisispora</taxon>
    </lineage>
</organism>
<keyword evidence="5" id="KW-0472">Membrane</keyword>
<evidence type="ECO:0000256" key="1">
    <source>
        <dbReference type="ARBA" id="ARBA00009283"/>
    </source>
</evidence>
<dbReference type="RefSeq" id="XP_003687867.1">
    <property type="nucleotide sequence ID" value="XM_003687819.1"/>
</dbReference>
<dbReference type="EMBL" id="HE612867">
    <property type="protein sequence ID" value="CCE65433.1"/>
    <property type="molecule type" value="Genomic_DNA"/>
</dbReference>
<dbReference type="CDD" id="cd24039">
    <property type="entry name" value="ASKHA_NBD_YND1-like"/>
    <property type="match status" value="1"/>
</dbReference>
<dbReference type="eggNOG" id="KOG1386">
    <property type="taxonomic scope" value="Eukaryota"/>
</dbReference>
<dbReference type="Gene3D" id="3.30.420.40">
    <property type="match status" value="1"/>
</dbReference>
<dbReference type="GO" id="GO:0006256">
    <property type="term" value="P:UDP catabolic process"/>
    <property type="evidence" value="ECO:0007669"/>
    <property type="project" value="TreeGrafter"/>
</dbReference>
<keyword evidence="5" id="KW-1133">Transmembrane helix</keyword>
<dbReference type="Proteomes" id="UP000005666">
    <property type="component" value="Chromosome 12"/>
</dbReference>
<evidence type="ECO:0000313" key="7">
    <source>
        <dbReference type="Proteomes" id="UP000005666"/>
    </source>
</evidence>
<gene>
    <name evidence="6" type="primary">TPHA0L00770</name>
    <name evidence="6" type="ordered locus">TPHA_0L00770</name>
</gene>
<evidence type="ECO:0008006" key="8">
    <source>
        <dbReference type="Google" id="ProtNLM"/>
    </source>
</evidence>
<dbReference type="InterPro" id="IPR000407">
    <property type="entry name" value="GDA1_CD39_NTPase"/>
</dbReference>
<dbReference type="GO" id="GO:0000139">
    <property type="term" value="C:Golgi membrane"/>
    <property type="evidence" value="ECO:0007669"/>
    <property type="project" value="EnsemblFungi"/>
</dbReference>
<dbReference type="PANTHER" id="PTHR11782:SF121">
    <property type="entry name" value="NUCLEOSIDE-DIPHOSPHATASE MIG-23"/>
    <property type="match status" value="1"/>
</dbReference>
<dbReference type="AlphaFoldDB" id="G8BZV5"/>
<dbReference type="STRING" id="1071381.G8BZV5"/>
<evidence type="ECO:0000256" key="4">
    <source>
        <dbReference type="PIRSR" id="PIRSR600407-2"/>
    </source>
</evidence>